<sequence>MHSYIYTGTEPRVLTGLIHCTNAWHSPASGNPSELIDGQTVEVEPGDTVRTEDPYLHPLLDEVTEVPDLETKEPAERPVRVRKPRKGQSPTPDPESPADPTPAGAGDETNGDAD</sequence>
<dbReference type="GeneID" id="55814465"/>
<dbReference type="RefSeq" id="YP_009885091.1">
    <property type="nucleotide sequence ID" value="NC_049478.1"/>
</dbReference>
<dbReference type="KEGG" id="vg:55814465"/>
<keyword evidence="3" id="KW-1185">Reference proteome</keyword>
<evidence type="ECO:0000313" key="3">
    <source>
        <dbReference type="Proteomes" id="UP000427282"/>
    </source>
</evidence>
<protein>
    <submittedName>
        <fullName evidence="2">Uncharacterized protein</fullName>
    </submittedName>
</protein>
<evidence type="ECO:0000313" key="2">
    <source>
        <dbReference type="EMBL" id="QGJ93461.1"/>
    </source>
</evidence>
<gene>
    <name evidence="2" type="primary">11</name>
    <name evidence="2" type="ORF">SEA_MUFASA8_11</name>
</gene>
<accession>A0A649VMJ9</accession>
<feature type="region of interest" description="Disordered" evidence="1">
    <location>
        <begin position="44"/>
        <end position="114"/>
    </location>
</feature>
<name>A0A649VMJ9_9CAUD</name>
<feature type="compositionally biased region" description="Basic and acidic residues" evidence="1">
    <location>
        <begin position="69"/>
        <end position="79"/>
    </location>
</feature>
<dbReference type="EMBL" id="MN586027">
    <property type="protein sequence ID" value="QGJ93461.1"/>
    <property type="molecule type" value="Genomic_DNA"/>
</dbReference>
<reference evidence="2 3" key="1">
    <citation type="submission" date="2019-10" db="EMBL/GenBank/DDBJ databases">
        <authorList>
            <person name="Garlena R.A."/>
            <person name="Russell D.A."/>
            <person name="Pope W.H."/>
            <person name="Jacobs-Sera D."/>
            <person name="Hatfull G.F."/>
        </authorList>
    </citation>
    <scope>NUCLEOTIDE SEQUENCE [LARGE SCALE GENOMIC DNA]</scope>
</reference>
<dbReference type="Proteomes" id="UP000427282">
    <property type="component" value="Segment"/>
</dbReference>
<proteinExistence type="predicted"/>
<evidence type="ECO:0000256" key="1">
    <source>
        <dbReference type="SAM" id="MobiDB-lite"/>
    </source>
</evidence>
<feature type="compositionally biased region" description="Pro residues" evidence="1">
    <location>
        <begin position="91"/>
        <end position="100"/>
    </location>
</feature>
<organism evidence="2 3">
    <name type="scientific">Arthrobacter phage Mufasa8</name>
    <dbReference type="NCBI Taxonomy" id="2656526"/>
    <lineage>
        <taxon>Viruses</taxon>
        <taxon>Duplodnaviria</taxon>
        <taxon>Heunggongvirae</taxon>
        <taxon>Uroviricota</taxon>
        <taxon>Caudoviricetes</taxon>
        <taxon>Mufasoctovirus</taxon>
        <taxon>Mufasoctovirus mufasa8</taxon>
    </lineage>
</organism>